<keyword evidence="3" id="KW-1185">Reference proteome</keyword>
<feature type="region of interest" description="Disordered" evidence="1">
    <location>
        <begin position="32"/>
        <end position="79"/>
    </location>
</feature>
<proteinExistence type="predicted"/>
<protein>
    <submittedName>
        <fullName evidence="2">Uncharacterized protein</fullName>
    </submittedName>
</protein>
<dbReference type="EMBL" id="JBICBT010000987">
    <property type="protein sequence ID" value="KAL3089200.1"/>
    <property type="molecule type" value="Genomic_DNA"/>
</dbReference>
<name>A0ABD2JF49_9BILA</name>
<gene>
    <name evidence="2" type="ORF">niasHT_021144</name>
</gene>
<organism evidence="2 3">
    <name type="scientific">Heterodera trifolii</name>
    <dbReference type="NCBI Taxonomy" id="157864"/>
    <lineage>
        <taxon>Eukaryota</taxon>
        <taxon>Metazoa</taxon>
        <taxon>Ecdysozoa</taxon>
        <taxon>Nematoda</taxon>
        <taxon>Chromadorea</taxon>
        <taxon>Rhabditida</taxon>
        <taxon>Tylenchina</taxon>
        <taxon>Tylenchomorpha</taxon>
        <taxon>Tylenchoidea</taxon>
        <taxon>Heteroderidae</taxon>
        <taxon>Heteroderinae</taxon>
        <taxon>Heterodera</taxon>
    </lineage>
</organism>
<sequence>MWAKERLNVAPLVKMGTRNRRRIELILTTDTGRTEERWGRKEQKEGEGRKGGEERSRGSVSATDQLGEQRRDSGRKWGPKLGKWAIHSFIRAPPLSVFFLPFGALKQKMVMLLGRMTMEVMGGGGGGRELGRVGGKGGGETCSSVSH</sequence>
<dbReference type="Proteomes" id="UP001620626">
    <property type="component" value="Unassembled WGS sequence"/>
</dbReference>
<reference evidence="2 3" key="1">
    <citation type="submission" date="2024-10" db="EMBL/GenBank/DDBJ databases">
        <authorList>
            <person name="Kim D."/>
        </authorList>
    </citation>
    <scope>NUCLEOTIDE SEQUENCE [LARGE SCALE GENOMIC DNA]</scope>
    <source>
        <strain evidence="2">BH-2024</strain>
    </source>
</reference>
<accession>A0ABD2JF49</accession>
<evidence type="ECO:0000256" key="1">
    <source>
        <dbReference type="SAM" id="MobiDB-lite"/>
    </source>
</evidence>
<comment type="caution">
    <text evidence="2">The sequence shown here is derived from an EMBL/GenBank/DDBJ whole genome shotgun (WGS) entry which is preliminary data.</text>
</comment>
<evidence type="ECO:0000313" key="3">
    <source>
        <dbReference type="Proteomes" id="UP001620626"/>
    </source>
</evidence>
<evidence type="ECO:0000313" key="2">
    <source>
        <dbReference type="EMBL" id="KAL3089200.1"/>
    </source>
</evidence>
<feature type="compositionally biased region" description="Basic and acidic residues" evidence="1">
    <location>
        <begin position="32"/>
        <end position="57"/>
    </location>
</feature>
<dbReference type="AlphaFoldDB" id="A0ABD2JF49"/>